<evidence type="ECO:0000313" key="3">
    <source>
        <dbReference type="Proteomes" id="UP001589647"/>
    </source>
</evidence>
<evidence type="ECO:0000313" key="2">
    <source>
        <dbReference type="EMBL" id="MFB9202707.1"/>
    </source>
</evidence>
<dbReference type="RefSeq" id="WP_189652698.1">
    <property type="nucleotide sequence ID" value="NZ_BMRC01000030.1"/>
</dbReference>
<reference evidence="2 3" key="1">
    <citation type="submission" date="2024-09" db="EMBL/GenBank/DDBJ databases">
        <authorList>
            <person name="Sun Q."/>
            <person name="Mori K."/>
        </authorList>
    </citation>
    <scope>NUCLEOTIDE SEQUENCE [LARGE SCALE GENOMIC DNA]</scope>
    <source>
        <strain evidence="2 3">CCM 3426</strain>
    </source>
</reference>
<protein>
    <submittedName>
        <fullName evidence="2">DUF4440 domain-containing protein</fullName>
    </submittedName>
</protein>
<name>A0ABV5IDT3_9ACTN</name>
<accession>A0ABV5IDT3</accession>
<dbReference type="Proteomes" id="UP001589647">
    <property type="component" value="Unassembled WGS sequence"/>
</dbReference>
<evidence type="ECO:0000259" key="1">
    <source>
        <dbReference type="Pfam" id="PF14534"/>
    </source>
</evidence>
<dbReference type="InterPro" id="IPR032710">
    <property type="entry name" value="NTF2-like_dom_sf"/>
</dbReference>
<keyword evidence="3" id="KW-1185">Reference proteome</keyword>
<dbReference type="SUPFAM" id="SSF54427">
    <property type="entry name" value="NTF2-like"/>
    <property type="match status" value="1"/>
</dbReference>
<organism evidence="2 3">
    <name type="scientific">Nonomuraea spiralis</name>
    <dbReference type="NCBI Taxonomy" id="46182"/>
    <lineage>
        <taxon>Bacteria</taxon>
        <taxon>Bacillati</taxon>
        <taxon>Actinomycetota</taxon>
        <taxon>Actinomycetes</taxon>
        <taxon>Streptosporangiales</taxon>
        <taxon>Streptosporangiaceae</taxon>
        <taxon>Nonomuraea</taxon>
    </lineage>
</organism>
<sequence>MSGIEVTLVELEQRMLDADAAFDERFFEEYCADDFVAMGHFGIVSRQQVLDMYVKGSGNPDRRNRAHDVVVKPLGDAGAVVTYKLTSTSGDETSSWHASTVYRRTSEGWRVVLLHQTPM</sequence>
<feature type="domain" description="DUF4440" evidence="1">
    <location>
        <begin position="9"/>
        <end position="111"/>
    </location>
</feature>
<dbReference type="EMBL" id="JBHMEI010000012">
    <property type="protein sequence ID" value="MFB9202707.1"/>
    <property type="molecule type" value="Genomic_DNA"/>
</dbReference>
<dbReference type="InterPro" id="IPR027843">
    <property type="entry name" value="DUF4440"/>
</dbReference>
<dbReference type="Gene3D" id="3.10.450.50">
    <property type="match status" value="1"/>
</dbReference>
<comment type="caution">
    <text evidence="2">The sequence shown here is derived from an EMBL/GenBank/DDBJ whole genome shotgun (WGS) entry which is preliminary data.</text>
</comment>
<dbReference type="Pfam" id="PF14534">
    <property type="entry name" value="DUF4440"/>
    <property type="match status" value="1"/>
</dbReference>
<gene>
    <name evidence="2" type="ORF">ACFFV7_16035</name>
</gene>
<proteinExistence type="predicted"/>